<feature type="domain" description="Tryptophan synthase beta chain-like PALP" evidence="9">
    <location>
        <begin position="25"/>
        <end position="315"/>
    </location>
</feature>
<name>A0AAU0UQL7_9FIRM</name>
<proteinExistence type="inferred from homology"/>
<evidence type="ECO:0000259" key="9">
    <source>
        <dbReference type="Pfam" id="PF00291"/>
    </source>
</evidence>
<gene>
    <name evidence="10" type="ORF">MFMK1_002427</name>
</gene>
<dbReference type="CDD" id="cd01562">
    <property type="entry name" value="Thr-dehyd"/>
    <property type="match status" value="1"/>
</dbReference>
<dbReference type="EMBL" id="CP121694">
    <property type="protein sequence ID" value="WRO22590.1"/>
    <property type="molecule type" value="Genomic_DNA"/>
</dbReference>
<comment type="cofactor">
    <cofactor evidence="2">
        <name>pyridoxal 5'-phosphate</name>
        <dbReference type="ChEBI" id="CHEBI:597326"/>
    </cofactor>
</comment>
<dbReference type="PANTHER" id="PTHR48078:SF6">
    <property type="entry name" value="L-THREONINE DEHYDRATASE CATABOLIC TDCB"/>
    <property type="match status" value="1"/>
</dbReference>
<evidence type="ECO:0000313" key="10">
    <source>
        <dbReference type="EMBL" id="WRO22590.1"/>
    </source>
</evidence>
<evidence type="ECO:0000256" key="4">
    <source>
        <dbReference type="ARBA" id="ARBA00012096"/>
    </source>
</evidence>
<protein>
    <recommendedName>
        <fullName evidence="4">threonine ammonia-lyase</fullName>
        <ecNumber evidence="4">4.3.1.19</ecNumber>
    </recommendedName>
    <alternativeName>
        <fullName evidence="8">Threonine deaminase</fullName>
    </alternativeName>
</protein>
<evidence type="ECO:0000256" key="8">
    <source>
        <dbReference type="ARBA" id="ARBA00031427"/>
    </source>
</evidence>
<evidence type="ECO:0000256" key="3">
    <source>
        <dbReference type="ARBA" id="ARBA00010869"/>
    </source>
</evidence>
<keyword evidence="5" id="KW-0663">Pyridoxal phosphate</keyword>
<evidence type="ECO:0000256" key="1">
    <source>
        <dbReference type="ARBA" id="ARBA00001274"/>
    </source>
</evidence>
<dbReference type="GO" id="GO:0006565">
    <property type="term" value="P:L-serine catabolic process"/>
    <property type="evidence" value="ECO:0007669"/>
    <property type="project" value="TreeGrafter"/>
</dbReference>
<reference evidence="10 11" key="1">
    <citation type="submission" date="2023-04" db="EMBL/GenBank/DDBJ databases">
        <authorList>
            <person name="Hsu D."/>
        </authorList>
    </citation>
    <scope>NUCLEOTIDE SEQUENCE [LARGE SCALE GENOMIC DNA]</scope>
    <source>
        <strain evidence="10 11">MK1</strain>
    </source>
</reference>
<dbReference type="KEGG" id="dbc:MFMK1_002427"/>
<dbReference type="AlphaFoldDB" id="A0AAU0UQL7"/>
<dbReference type="FunFam" id="3.40.50.1100:FF:000005">
    <property type="entry name" value="Threonine dehydratase catabolic"/>
    <property type="match status" value="1"/>
</dbReference>
<dbReference type="GO" id="GO:0006567">
    <property type="term" value="P:L-threonine catabolic process"/>
    <property type="evidence" value="ECO:0007669"/>
    <property type="project" value="TreeGrafter"/>
</dbReference>
<dbReference type="RefSeq" id="WP_366921999.1">
    <property type="nucleotide sequence ID" value="NZ_CP121694.1"/>
</dbReference>
<comment type="function">
    <text evidence="7">Catalyzes the anaerobic formation of alpha-ketobutyrate and ammonia from threonine in a two-step reaction. The first step involved a dehydration of threonine and a production of enamine intermediates (aminocrotonate), which tautomerizes to its imine form (iminobutyrate). Both intermediates are unstable and short-lived. The second step is the nonenzymatic hydrolysis of the enamine/imine intermediates to form 2-ketobutyrate and free ammonia. In the low water environment of the cell, the second step is accelerated by RidA.</text>
</comment>
<keyword evidence="11" id="KW-1185">Reference proteome</keyword>
<comment type="catalytic activity">
    <reaction evidence="1">
        <text>L-threonine = 2-oxobutanoate + NH4(+)</text>
        <dbReference type="Rhea" id="RHEA:22108"/>
        <dbReference type="ChEBI" id="CHEBI:16763"/>
        <dbReference type="ChEBI" id="CHEBI:28938"/>
        <dbReference type="ChEBI" id="CHEBI:57926"/>
        <dbReference type="EC" id="4.3.1.19"/>
    </reaction>
</comment>
<comment type="similarity">
    <text evidence="3">Belongs to the serine/threonine dehydratase family.</text>
</comment>
<dbReference type="SUPFAM" id="SSF53686">
    <property type="entry name" value="Tryptophan synthase beta subunit-like PLP-dependent enzymes"/>
    <property type="match status" value="1"/>
</dbReference>
<dbReference type="InterPro" id="IPR036052">
    <property type="entry name" value="TrpB-like_PALP_sf"/>
</dbReference>
<dbReference type="InterPro" id="IPR001926">
    <property type="entry name" value="TrpB-like_PALP"/>
</dbReference>
<organism evidence="10 11">
    <name type="scientific">Metallumcola ferriviriculae</name>
    <dbReference type="NCBI Taxonomy" id="3039180"/>
    <lineage>
        <taxon>Bacteria</taxon>
        <taxon>Bacillati</taxon>
        <taxon>Bacillota</taxon>
        <taxon>Clostridia</taxon>
        <taxon>Neomoorellales</taxon>
        <taxon>Desulfitibacteraceae</taxon>
        <taxon>Metallumcola</taxon>
    </lineage>
</organism>
<dbReference type="GO" id="GO:0004794">
    <property type="term" value="F:threonine deaminase activity"/>
    <property type="evidence" value="ECO:0007669"/>
    <property type="project" value="UniProtKB-EC"/>
</dbReference>
<dbReference type="GO" id="GO:0009097">
    <property type="term" value="P:isoleucine biosynthetic process"/>
    <property type="evidence" value="ECO:0007669"/>
    <property type="project" value="TreeGrafter"/>
</dbReference>
<evidence type="ECO:0000256" key="5">
    <source>
        <dbReference type="ARBA" id="ARBA00022898"/>
    </source>
</evidence>
<evidence type="ECO:0000256" key="2">
    <source>
        <dbReference type="ARBA" id="ARBA00001933"/>
    </source>
</evidence>
<evidence type="ECO:0000256" key="7">
    <source>
        <dbReference type="ARBA" id="ARBA00025527"/>
    </source>
</evidence>
<evidence type="ECO:0000313" key="11">
    <source>
        <dbReference type="Proteomes" id="UP001329915"/>
    </source>
</evidence>
<dbReference type="Proteomes" id="UP001329915">
    <property type="component" value="Chromosome"/>
</dbReference>
<accession>A0AAU0UQL7</accession>
<dbReference type="GO" id="GO:0003941">
    <property type="term" value="F:L-serine ammonia-lyase activity"/>
    <property type="evidence" value="ECO:0007669"/>
    <property type="project" value="TreeGrafter"/>
</dbReference>
<keyword evidence="6" id="KW-0456">Lyase</keyword>
<dbReference type="Gene3D" id="3.40.50.1100">
    <property type="match status" value="2"/>
</dbReference>
<dbReference type="Pfam" id="PF00291">
    <property type="entry name" value="PALP"/>
    <property type="match status" value="1"/>
</dbReference>
<dbReference type="EC" id="4.3.1.19" evidence="4"/>
<dbReference type="PANTHER" id="PTHR48078">
    <property type="entry name" value="THREONINE DEHYDRATASE, MITOCHONDRIAL-RELATED"/>
    <property type="match status" value="1"/>
</dbReference>
<evidence type="ECO:0000256" key="6">
    <source>
        <dbReference type="ARBA" id="ARBA00023239"/>
    </source>
</evidence>
<dbReference type="InterPro" id="IPR050147">
    <property type="entry name" value="Ser/Thr_Dehydratase"/>
</dbReference>
<sequence length="331" mass="35202">MTNGENSMGKLPGIRDVWAARSRISGSVVRTPLVRCPELSEEFDAEIYLKLELYQPIGAFKIRGAANKILSLTIDQQRRGVATYSTGNHGLAVSYIAKQLGIPAYVFISNRVPQAKVKALMSMGAILKISGISQDEAGEYCYKLAAAKGLSVIEPFDDPHVIAGQGTIGLELIEDCPGLDTVVVPLSGGGLIAGVALALKATDANIRTIGVSMQEGAVMYHSIRQGKPVVLDEVDTLADSLLGGIGANNQYSFPMVRQYVDDTVLVSESAIADGMAHLFKWHRLVAEGASATCVAALREKKVISPGSRAALIISGRNVDAEAFIDATQPYL</sequence>